<keyword evidence="2" id="KW-1185">Reference proteome</keyword>
<dbReference type="Proteomes" id="UP001050975">
    <property type="component" value="Unassembled WGS sequence"/>
</dbReference>
<evidence type="ECO:0000313" key="1">
    <source>
        <dbReference type="EMBL" id="GET35414.1"/>
    </source>
</evidence>
<proteinExistence type="predicted"/>
<dbReference type="AlphaFoldDB" id="A0AAV3X530"/>
<organism evidence="1 2">
    <name type="scientific">Microseira wollei NIES-4236</name>
    <dbReference type="NCBI Taxonomy" id="2530354"/>
    <lineage>
        <taxon>Bacteria</taxon>
        <taxon>Bacillati</taxon>
        <taxon>Cyanobacteriota</taxon>
        <taxon>Cyanophyceae</taxon>
        <taxon>Oscillatoriophycideae</taxon>
        <taxon>Aerosakkonematales</taxon>
        <taxon>Aerosakkonemataceae</taxon>
        <taxon>Microseira</taxon>
    </lineage>
</organism>
<dbReference type="EMBL" id="BLAY01000001">
    <property type="protein sequence ID" value="GET35414.1"/>
    <property type="molecule type" value="Genomic_DNA"/>
</dbReference>
<evidence type="ECO:0000313" key="2">
    <source>
        <dbReference type="Proteomes" id="UP001050975"/>
    </source>
</evidence>
<name>A0AAV3X530_9CYAN</name>
<sequence>MDIVAVKPETRDRKGFFIHEAAYKLMGVDRSGWAIICRNDATCHYVDPDDLQLPDVSGIALD</sequence>
<comment type="caution">
    <text evidence="1">The sequence shown here is derived from an EMBL/GenBank/DDBJ whole genome shotgun (WGS) entry which is preliminary data.</text>
</comment>
<reference evidence="1" key="1">
    <citation type="submission" date="2019-10" db="EMBL/GenBank/DDBJ databases">
        <title>Draft genome sequece of Microseira wollei NIES-4236.</title>
        <authorList>
            <person name="Yamaguchi H."/>
            <person name="Suzuki S."/>
            <person name="Kawachi M."/>
        </authorList>
    </citation>
    <scope>NUCLEOTIDE SEQUENCE</scope>
    <source>
        <strain evidence="1">NIES-4236</strain>
    </source>
</reference>
<dbReference type="RefSeq" id="WP_226572826.1">
    <property type="nucleotide sequence ID" value="NZ_BLAY01000001.1"/>
</dbReference>
<protein>
    <recommendedName>
        <fullName evidence="3">Restriction endonuclease domain-containing protein</fullName>
    </recommendedName>
</protein>
<evidence type="ECO:0008006" key="3">
    <source>
        <dbReference type="Google" id="ProtNLM"/>
    </source>
</evidence>
<accession>A0AAV3X530</accession>
<gene>
    <name evidence="1" type="ORF">MiSe_01560</name>
</gene>